<evidence type="ECO:0000256" key="1">
    <source>
        <dbReference type="ARBA" id="ARBA00043985"/>
    </source>
</evidence>
<keyword evidence="2" id="KW-0175">Coiled coil</keyword>
<dbReference type="Pfam" id="PF04012">
    <property type="entry name" value="PspA_IM30"/>
    <property type="match status" value="1"/>
</dbReference>
<evidence type="ECO:0000256" key="2">
    <source>
        <dbReference type="SAM" id="Coils"/>
    </source>
</evidence>
<feature type="coiled-coil region" evidence="2">
    <location>
        <begin position="26"/>
        <end position="74"/>
    </location>
</feature>
<dbReference type="Proteomes" id="UP000537131">
    <property type="component" value="Unassembled WGS sequence"/>
</dbReference>
<dbReference type="PANTHER" id="PTHR31088">
    <property type="entry name" value="MEMBRANE-ASSOCIATED PROTEIN VIPP1, CHLOROPLASTIC"/>
    <property type="match status" value="1"/>
</dbReference>
<evidence type="ECO:0000313" key="4">
    <source>
        <dbReference type="Proteomes" id="UP000537131"/>
    </source>
</evidence>
<name>A0A7Y0EDZ0_9CLOT</name>
<evidence type="ECO:0000313" key="3">
    <source>
        <dbReference type="EMBL" id="NMM61628.1"/>
    </source>
</evidence>
<keyword evidence="4" id="KW-1185">Reference proteome</keyword>
<reference evidence="3 4" key="1">
    <citation type="submission" date="2020-06" db="EMBL/GenBank/DDBJ databases">
        <title>Complete Genome Sequence of Clostridium muelleri sp. nov. P21T, an Acid-Alcohol Producing Acetogen Isolated from Old Hay.</title>
        <authorList>
            <person name="Duncan K.E."/>
            <person name="Tanner R.S."/>
        </authorList>
    </citation>
    <scope>NUCLEOTIDE SEQUENCE [LARGE SCALE GENOMIC DNA]</scope>
    <source>
        <strain evidence="3 4">P21</strain>
    </source>
</reference>
<comment type="similarity">
    <text evidence="1">Belongs to the PspA/Vipp/IM30 family.</text>
</comment>
<feature type="coiled-coil region" evidence="2">
    <location>
        <begin position="101"/>
        <end position="142"/>
    </location>
</feature>
<dbReference type="PANTHER" id="PTHR31088:SF6">
    <property type="entry name" value="PHAGE SHOCK PROTEIN A"/>
    <property type="match status" value="1"/>
</dbReference>
<organism evidence="3 4">
    <name type="scientific">Clostridium muellerianum</name>
    <dbReference type="NCBI Taxonomy" id="2716538"/>
    <lineage>
        <taxon>Bacteria</taxon>
        <taxon>Bacillati</taxon>
        <taxon>Bacillota</taxon>
        <taxon>Clostridia</taxon>
        <taxon>Eubacteriales</taxon>
        <taxon>Clostridiaceae</taxon>
        <taxon>Clostridium</taxon>
    </lineage>
</organism>
<accession>A0A7Y0EDZ0</accession>
<gene>
    <name evidence="3" type="ORF">HBE96_02745</name>
</gene>
<protein>
    <submittedName>
        <fullName evidence="3">PspA/IM30 family protein</fullName>
    </submittedName>
</protein>
<dbReference type="AlphaFoldDB" id="A0A7Y0EDZ0"/>
<dbReference type="EMBL" id="JABBNI010000006">
    <property type="protein sequence ID" value="NMM61628.1"/>
    <property type="molecule type" value="Genomic_DNA"/>
</dbReference>
<comment type="caution">
    <text evidence="3">The sequence shown here is derived from an EMBL/GenBank/DDBJ whole genome shotgun (WGS) entry which is preliminary data.</text>
</comment>
<dbReference type="RefSeq" id="WP_169296235.1">
    <property type="nucleotide sequence ID" value="NZ_JABBNI010000006.1"/>
</dbReference>
<proteinExistence type="inferred from homology"/>
<dbReference type="InterPro" id="IPR007157">
    <property type="entry name" value="PspA_VIPP1"/>
</dbReference>
<sequence>MGMFSRISNMFKAKVNNALDEVENPIELLDQKIRDMEESLNKAKLSSAQILGNVHEIEKKMANAKRDSDEFDEKVKFAMSKGNEDLAKKALAKKLECDKTYDSLKTSYEEASKKAEALKAKLRELENEIEKTRTYRDEASARFNNAEASKKVNEILSNVDAGSNKINLDDIERKIQKKESLAEGLGDLREDNSLEKEFEKLKETDLDEELKKYKQN</sequence>